<dbReference type="Proteomes" id="UP001295423">
    <property type="component" value="Unassembled WGS sequence"/>
</dbReference>
<dbReference type="PROSITE" id="PS50011">
    <property type="entry name" value="PROTEIN_KINASE_DOM"/>
    <property type="match status" value="1"/>
</dbReference>
<dbReference type="InterPro" id="IPR011009">
    <property type="entry name" value="Kinase-like_dom_sf"/>
</dbReference>
<evidence type="ECO:0000259" key="1">
    <source>
        <dbReference type="PROSITE" id="PS50011"/>
    </source>
</evidence>
<dbReference type="GO" id="GO:0004672">
    <property type="term" value="F:protein kinase activity"/>
    <property type="evidence" value="ECO:0007669"/>
    <property type="project" value="InterPro"/>
</dbReference>
<dbReference type="Gene3D" id="1.10.510.10">
    <property type="entry name" value="Transferase(Phosphotransferase) domain 1"/>
    <property type="match status" value="1"/>
</dbReference>
<feature type="domain" description="Protein kinase" evidence="1">
    <location>
        <begin position="1"/>
        <end position="189"/>
    </location>
</feature>
<dbReference type="SUPFAM" id="SSF56112">
    <property type="entry name" value="Protein kinase-like (PK-like)"/>
    <property type="match status" value="1"/>
</dbReference>
<dbReference type="InterPro" id="IPR000719">
    <property type="entry name" value="Prot_kinase_dom"/>
</dbReference>
<evidence type="ECO:0000313" key="2">
    <source>
        <dbReference type="EMBL" id="CAJ1937377.1"/>
    </source>
</evidence>
<accession>A0AAD2FGW5</accession>
<dbReference type="EMBL" id="CAKOGP040000635">
    <property type="protein sequence ID" value="CAJ1937377.1"/>
    <property type="molecule type" value="Genomic_DNA"/>
</dbReference>
<comment type="caution">
    <text evidence="2">The sequence shown here is derived from an EMBL/GenBank/DDBJ whole genome shotgun (WGS) entry which is preliminary data.</text>
</comment>
<proteinExistence type="predicted"/>
<dbReference type="AlphaFoldDB" id="A0AAD2FGW5"/>
<dbReference type="GO" id="GO:0005524">
    <property type="term" value="F:ATP binding"/>
    <property type="evidence" value="ECO:0007669"/>
    <property type="project" value="InterPro"/>
</dbReference>
<evidence type="ECO:0000313" key="3">
    <source>
        <dbReference type="Proteomes" id="UP001295423"/>
    </source>
</evidence>
<organism evidence="2 3">
    <name type="scientific">Cylindrotheca closterium</name>
    <dbReference type="NCBI Taxonomy" id="2856"/>
    <lineage>
        <taxon>Eukaryota</taxon>
        <taxon>Sar</taxon>
        <taxon>Stramenopiles</taxon>
        <taxon>Ochrophyta</taxon>
        <taxon>Bacillariophyta</taxon>
        <taxon>Bacillariophyceae</taxon>
        <taxon>Bacillariophycidae</taxon>
        <taxon>Bacillariales</taxon>
        <taxon>Bacillariaceae</taxon>
        <taxon>Cylindrotheca</taxon>
    </lineage>
</organism>
<keyword evidence="3" id="KW-1185">Reference proteome</keyword>
<name>A0AAD2FGW5_9STRA</name>
<gene>
    <name evidence="2" type="ORF">CYCCA115_LOCUS5632</name>
</gene>
<reference evidence="2" key="1">
    <citation type="submission" date="2023-08" db="EMBL/GenBank/DDBJ databases">
        <authorList>
            <person name="Audoor S."/>
            <person name="Bilcke G."/>
        </authorList>
    </citation>
    <scope>NUCLEOTIDE SEQUENCE</scope>
</reference>
<sequence>MNGFKSKTYGLILNGMIGKPASAFNWKSEGYKEFLPSVIRNVHATLDAAHKNSVYHLYIRPSNIIVPTTADKMTKDIKVLVIDWGVAISDDKKFHFQGCVPYAHDELLATVRMEKKAKSEHDWASLLYTYYHLDEGHLPWHVLMAHGKRVCDTGVRKNTVSNWLEQKRLQKSEKDEDVFQAFSQLLSTQ</sequence>
<protein>
    <recommendedName>
        <fullName evidence="1">Protein kinase domain-containing protein</fullName>
    </recommendedName>
</protein>